<dbReference type="SUPFAM" id="SSF53448">
    <property type="entry name" value="Nucleotide-diphospho-sugar transferases"/>
    <property type="match status" value="1"/>
</dbReference>
<evidence type="ECO:0000256" key="2">
    <source>
        <dbReference type="ARBA" id="ARBA00022695"/>
    </source>
</evidence>
<dbReference type="RefSeq" id="WP_193186268.1">
    <property type="nucleotide sequence ID" value="NZ_JACVXA010000085.1"/>
</dbReference>
<reference evidence="5" key="1">
    <citation type="submission" date="2020-09" db="EMBL/GenBank/DDBJ databases">
        <title>A novel bacterium of genus Mangrovicoccus, isolated from South China Sea.</title>
        <authorList>
            <person name="Huang H."/>
            <person name="Mo K."/>
            <person name="Hu Y."/>
        </authorList>
    </citation>
    <scope>NUCLEOTIDE SEQUENCE</scope>
    <source>
        <strain evidence="5">HB182678</strain>
    </source>
</reference>
<keyword evidence="1" id="KW-0808">Transferase</keyword>
<evidence type="ECO:0000256" key="1">
    <source>
        <dbReference type="ARBA" id="ARBA00022679"/>
    </source>
</evidence>
<dbReference type="InterPro" id="IPR029044">
    <property type="entry name" value="Nucleotide-diphossugar_trans"/>
</dbReference>
<evidence type="ECO:0000313" key="5">
    <source>
        <dbReference type="EMBL" id="MBE3640327.1"/>
    </source>
</evidence>
<dbReference type="AlphaFoldDB" id="A0A8J6YYU8"/>
<evidence type="ECO:0000259" key="4">
    <source>
        <dbReference type="Pfam" id="PF12804"/>
    </source>
</evidence>
<dbReference type="Pfam" id="PF12804">
    <property type="entry name" value="NTP_transf_3"/>
    <property type="match status" value="1"/>
</dbReference>
<organism evidence="5 6">
    <name type="scientific">Mangrovicoccus algicola</name>
    <dbReference type="NCBI Taxonomy" id="2771008"/>
    <lineage>
        <taxon>Bacteria</taxon>
        <taxon>Pseudomonadati</taxon>
        <taxon>Pseudomonadota</taxon>
        <taxon>Alphaproteobacteria</taxon>
        <taxon>Rhodobacterales</taxon>
        <taxon>Paracoccaceae</taxon>
        <taxon>Mangrovicoccus</taxon>
    </lineage>
</organism>
<dbReference type="Gene3D" id="3.90.550.10">
    <property type="entry name" value="Spore Coat Polysaccharide Biosynthesis Protein SpsA, Chain A"/>
    <property type="match status" value="1"/>
</dbReference>
<dbReference type="PANTHER" id="PTHR43584:SF8">
    <property type="entry name" value="N-ACETYLMURAMATE ALPHA-1-PHOSPHATE URIDYLYLTRANSFERASE"/>
    <property type="match status" value="1"/>
</dbReference>
<dbReference type="InterPro" id="IPR025877">
    <property type="entry name" value="MobA-like_NTP_Trfase"/>
</dbReference>
<accession>A0A8J6YYU8</accession>
<dbReference type="GO" id="GO:0016779">
    <property type="term" value="F:nucleotidyltransferase activity"/>
    <property type="evidence" value="ECO:0007669"/>
    <property type="project" value="UniProtKB-KW"/>
</dbReference>
<name>A0A8J6YYU8_9RHOB</name>
<dbReference type="EMBL" id="JACVXA010000085">
    <property type="protein sequence ID" value="MBE3640327.1"/>
    <property type="molecule type" value="Genomic_DNA"/>
</dbReference>
<evidence type="ECO:0000313" key="6">
    <source>
        <dbReference type="Proteomes" id="UP000609121"/>
    </source>
</evidence>
<proteinExistence type="predicted"/>
<keyword evidence="6" id="KW-1185">Reference proteome</keyword>
<comment type="caution">
    <text evidence="5">The sequence shown here is derived from an EMBL/GenBank/DDBJ whole genome shotgun (WGS) entry which is preliminary data.</text>
</comment>
<dbReference type="InterPro" id="IPR050065">
    <property type="entry name" value="GlmU-like"/>
</dbReference>
<gene>
    <name evidence="5" type="ORF">ICN82_19155</name>
</gene>
<keyword evidence="3" id="KW-0460">Magnesium</keyword>
<evidence type="ECO:0000256" key="3">
    <source>
        <dbReference type="ARBA" id="ARBA00022842"/>
    </source>
</evidence>
<feature type="domain" description="MobA-like NTP transferase" evidence="4">
    <location>
        <begin position="10"/>
        <end position="135"/>
    </location>
</feature>
<protein>
    <submittedName>
        <fullName evidence="5">Nucleotidyltransferase family protein</fullName>
    </submittedName>
</protein>
<dbReference type="PANTHER" id="PTHR43584">
    <property type="entry name" value="NUCLEOTIDYL TRANSFERASE"/>
    <property type="match status" value="1"/>
</dbReference>
<keyword evidence="2" id="KW-0548">Nucleotidyltransferase</keyword>
<sequence length="229" mass="24135">MRNRPDSVMLFAAGFGTRMRPLTDTRPKPLIEVAGKPLLDHALGQCAIPQITRRAVNAHYLAEQIAAAAASRRLLLSQERDGILDTGGGLKAALPLLGRPEAVFAMNTDAVWTGPLAMATLAGAWDPERMDALLLLCPPERAVGHALKSGFAMDAAGRLSWAPELAYTGAQILATAPVADCPDAAFSVKRAWDAALAAGRLYGVIHPGRWCDVGHPGGIAQAEDMLADA</sequence>
<dbReference type="CDD" id="cd06422">
    <property type="entry name" value="NTP_transferase_like_1"/>
    <property type="match status" value="1"/>
</dbReference>
<dbReference type="Proteomes" id="UP000609121">
    <property type="component" value="Unassembled WGS sequence"/>
</dbReference>